<organism evidence="1 2">
    <name type="scientific">Paraburkholderia phenazinium</name>
    <dbReference type="NCBI Taxonomy" id="60549"/>
    <lineage>
        <taxon>Bacteria</taxon>
        <taxon>Pseudomonadati</taxon>
        <taxon>Pseudomonadota</taxon>
        <taxon>Betaproteobacteria</taxon>
        <taxon>Burkholderiales</taxon>
        <taxon>Burkholderiaceae</taxon>
        <taxon>Paraburkholderia</taxon>
    </lineage>
</organism>
<name>A0A1N6I0V1_9BURK</name>
<dbReference type="Proteomes" id="UP000185151">
    <property type="component" value="Unassembled WGS sequence"/>
</dbReference>
<reference evidence="1 2" key="1">
    <citation type="submission" date="2016-11" db="EMBL/GenBank/DDBJ databases">
        <authorList>
            <person name="Jaros S."/>
            <person name="Januszkiewicz K."/>
            <person name="Wedrychowicz H."/>
        </authorList>
    </citation>
    <scope>NUCLEOTIDE SEQUENCE [LARGE SCALE GENOMIC DNA]</scope>
    <source>
        <strain evidence="1 2">GAS95</strain>
    </source>
</reference>
<evidence type="ECO:0000313" key="2">
    <source>
        <dbReference type="Proteomes" id="UP000185151"/>
    </source>
</evidence>
<proteinExistence type="predicted"/>
<accession>A0A1N6I0V1</accession>
<evidence type="ECO:0000313" key="1">
    <source>
        <dbReference type="EMBL" id="SIO25579.1"/>
    </source>
</evidence>
<keyword evidence="2" id="KW-1185">Reference proteome</keyword>
<protein>
    <submittedName>
        <fullName evidence="1">Uncharacterized protein</fullName>
    </submittedName>
</protein>
<dbReference type="EMBL" id="FSRU01000001">
    <property type="protein sequence ID" value="SIO25579.1"/>
    <property type="molecule type" value="Genomic_DNA"/>
</dbReference>
<sequence>MGRNRREFLPARLARYANLVYIYGEDMLRFLSAGAVLLAVTSTAAAGQHYVEVWNPPEARIGQPAGKCKPKAAKTALLSRGMGKVATRRIADPLAKASTTKHGGGDGARKTTAPRFIDIPRILTPEGNVLQVSTGHTSVYVVR</sequence>
<dbReference type="AlphaFoldDB" id="A0A1N6I0V1"/>
<gene>
    <name evidence="1" type="ORF">SAMN05444165_1723</name>
</gene>